<dbReference type="Gene3D" id="2.40.128.270">
    <property type="match status" value="1"/>
</dbReference>
<feature type="compositionally biased region" description="Polar residues" evidence="1">
    <location>
        <begin position="24"/>
        <end position="34"/>
    </location>
</feature>
<evidence type="ECO:0000256" key="2">
    <source>
        <dbReference type="SAM" id="SignalP"/>
    </source>
</evidence>
<dbReference type="InterPro" id="IPR038670">
    <property type="entry name" value="HslJ-like_sf"/>
</dbReference>
<evidence type="ECO:0000313" key="4">
    <source>
        <dbReference type="EMBL" id="TXE08596.1"/>
    </source>
</evidence>
<accession>A0A5C7AIL3</accession>
<sequence length="261" mass="29019">MKKSLIYSLCLALTLVVFSCNSGTKKDTQTTNPSDMEAKSDTSQNSLDWVGTYEGTVPCASCEGIKTVVTVNDDNTYMIKETYLGTEPSVNESKGTFKWDDEGQRLLLSDAKRYPYFVGENTLTLLDADGNRPTGDLKSAYVLQKVTDKLVGEKWHLVAFRGKKIQLQEAKGGHPFIEFNDDYTIHGYTGCNDLQGAYDVGDALKISFSKLINTLKSCPEMETENELIKTLTSTASYGFEDRALVMYDKEHQKLATFKAAN</sequence>
<dbReference type="PANTHER" id="PTHR35535:SF2">
    <property type="entry name" value="DUF306 DOMAIN-CONTAINING PROTEIN"/>
    <property type="match status" value="1"/>
</dbReference>
<dbReference type="Pfam" id="PF04170">
    <property type="entry name" value="NlpE"/>
    <property type="match status" value="1"/>
</dbReference>
<feature type="chain" id="PRO_5022821234" evidence="2">
    <location>
        <begin position="23"/>
        <end position="261"/>
    </location>
</feature>
<dbReference type="RefSeq" id="WP_146892696.1">
    <property type="nucleotide sequence ID" value="NZ_VORX01000003.1"/>
</dbReference>
<reference evidence="4 5" key="1">
    <citation type="submission" date="2019-08" db="EMBL/GenBank/DDBJ databases">
        <title>Genome sequence of Gelidibacter salicanalis IC162T.</title>
        <authorList>
            <person name="Bowman J.P."/>
        </authorList>
    </citation>
    <scope>NUCLEOTIDE SEQUENCE [LARGE SCALE GENOMIC DNA]</scope>
    <source>
        <strain evidence="4 5">IC162</strain>
    </source>
</reference>
<evidence type="ECO:0000256" key="1">
    <source>
        <dbReference type="SAM" id="MobiDB-lite"/>
    </source>
</evidence>
<dbReference type="AlphaFoldDB" id="A0A5C7AIL3"/>
<dbReference type="InterPro" id="IPR007298">
    <property type="entry name" value="Cu-R_lipoprotein_NlpE"/>
</dbReference>
<dbReference type="InterPro" id="IPR005184">
    <property type="entry name" value="DUF306_Meta_HslJ"/>
</dbReference>
<organism evidence="4 5">
    <name type="scientific">Gelidibacter salicanalis</name>
    <dbReference type="NCBI Taxonomy" id="291193"/>
    <lineage>
        <taxon>Bacteria</taxon>
        <taxon>Pseudomonadati</taxon>
        <taxon>Bacteroidota</taxon>
        <taxon>Flavobacteriia</taxon>
        <taxon>Flavobacteriales</taxon>
        <taxon>Flavobacteriaceae</taxon>
        <taxon>Gelidibacter</taxon>
    </lineage>
</organism>
<dbReference type="EMBL" id="VORX01000003">
    <property type="protein sequence ID" value="TXE08596.1"/>
    <property type="molecule type" value="Genomic_DNA"/>
</dbReference>
<dbReference type="Pfam" id="PF03724">
    <property type="entry name" value="META"/>
    <property type="match status" value="1"/>
</dbReference>
<gene>
    <name evidence="4" type="ORF">ES711_08835</name>
</gene>
<comment type="caution">
    <text evidence="4">The sequence shown here is derived from an EMBL/GenBank/DDBJ whole genome shotgun (WGS) entry which is preliminary data.</text>
</comment>
<protein>
    <submittedName>
        <fullName evidence="4">META domain-containing protein</fullName>
    </submittedName>
</protein>
<dbReference type="PROSITE" id="PS51257">
    <property type="entry name" value="PROKAR_LIPOPROTEIN"/>
    <property type="match status" value="1"/>
</dbReference>
<evidence type="ECO:0000313" key="5">
    <source>
        <dbReference type="Proteomes" id="UP000321734"/>
    </source>
</evidence>
<feature type="domain" description="DUF306" evidence="3">
    <location>
        <begin position="149"/>
        <end position="258"/>
    </location>
</feature>
<dbReference type="Proteomes" id="UP000321734">
    <property type="component" value="Unassembled WGS sequence"/>
</dbReference>
<proteinExistence type="predicted"/>
<keyword evidence="5" id="KW-1185">Reference proteome</keyword>
<name>A0A5C7AIL3_9FLAO</name>
<dbReference type="Gene3D" id="2.40.128.640">
    <property type="match status" value="1"/>
</dbReference>
<feature type="region of interest" description="Disordered" evidence="1">
    <location>
        <begin position="24"/>
        <end position="43"/>
    </location>
</feature>
<evidence type="ECO:0000259" key="3">
    <source>
        <dbReference type="Pfam" id="PF03724"/>
    </source>
</evidence>
<dbReference type="OrthoDB" id="5348860at2"/>
<dbReference type="InterPro" id="IPR053147">
    <property type="entry name" value="Hsp_HslJ-like"/>
</dbReference>
<keyword evidence="2" id="KW-0732">Signal</keyword>
<feature type="signal peptide" evidence="2">
    <location>
        <begin position="1"/>
        <end position="22"/>
    </location>
</feature>
<dbReference type="PANTHER" id="PTHR35535">
    <property type="entry name" value="HEAT SHOCK PROTEIN HSLJ"/>
    <property type="match status" value="1"/>
</dbReference>